<evidence type="ECO:0000256" key="1">
    <source>
        <dbReference type="SAM" id="MobiDB-lite"/>
    </source>
</evidence>
<evidence type="ECO:0000313" key="3">
    <source>
        <dbReference type="Proteomes" id="UP000325577"/>
    </source>
</evidence>
<dbReference type="Proteomes" id="UP000325577">
    <property type="component" value="Linkage Group LG12"/>
</dbReference>
<accession>A0A5J5BI94</accession>
<dbReference type="EMBL" id="CM018035">
    <property type="protein sequence ID" value="KAA8542883.1"/>
    <property type="molecule type" value="Genomic_DNA"/>
</dbReference>
<keyword evidence="3" id="KW-1185">Reference proteome</keyword>
<organism evidence="2 3">
    <name type="scientific">Nyssa sinensis</name>
    <dbReference type="NCBI Taxonomy" id="561372"/>
    <lineage>
        <taxon>Eukaryota</taxon>
        <taxon>Viridiplantae</taxon>
        <taxon>Streptophyta</taxon>
        <taxon>Embryophyta</taxon>
        <taxon>Tracheophyta</taxon>
        <taxon>Spermatophyta</taxon>
        <taxon>Magnoliopsida</taxon>
        <taxon>eudicotyledons</taxon>
        <taxon>Gunneridae</taxon>
        <taxon>Pentapetalae</taxon>
        <taxon>asterids</taxon>
        <taxon>Cornales</taxon>
        <taxon>Nyssaceae</taxon>
        <taxon>Nyssa</taxon>
    </lineage>
</organism>
<sequence length="140" mass="13339">MTKPMDMVDEPDEGDGGVYDDGGGCEDRVVPGEGGELLVAGGDGVEPDGGGGDGEESGVGGGELADAGGSGEVDGTGVESSGGGEATGATGGGGDSAGGGDVSRCKDHCFHFIFLGGYEGIVKLLGSIFHGGVVEGDEGL</sequence>
<feature type="compositionally biased region" description="Gly residues" evidence="1">
    <location>
        <begin position="41"/>
        <end position="100"/>
    </location>
</feature>
<proteinExistence type="predicted"/>
<evidence type="ECO:0000313" key="2">
    <source>
        <dbReference type="EMBL" id="KAA8542883.1"/>
    </source>
</evidence>
<feature type="region of interest" description="Disordered" evidence="1">
    <location>
        <begin position="1"/>
        <end position="100"/>
    </location>
</feature>
<protein>
    <submittedName>
        <fullName evidence="2">Uncharacterized protein</fullName>
    </submittedName>
</protein>
<name>A0A5J5BI94_9ASTE</name>
<dbReference type="AlphaFoldDB" id="A0A5J5BI94"/>
<gene>
    <name evidence="2" type="ORF">F0562_024035</name>
</gene>
<reference evidence="2 3" key="1">
    <citation type="submission" date="2019-09" db="EMBL/GenBank/DDBJ databases">
        <title>A chromosome-level genome assembly of the Chinese tupelo Nyssa sinensis.</title>
        <authorList>
            <person name="Yang X."/>
            <person name="Kang M."/>
            <person name="Yang Y."/>
            <person name="Xiong H."/>
            <person name="Wang M."/>
            <person name="Zhang Z."/>
            <person name="Wang Z."/>
            <person name="Wu H."/>
            <person name="Ma T."/>
            <person name="Liu J."/>
            <person name="Xi Z."/>
        </authorList>
    </citation>
    <scope>NUCLEOTIDE SEQUENCE [LARGE SCALE GENOMIC DNA]</scope>
    <source>
        <strain evidence="2">J267</strain>
        <tissue evidence="2">Leaf</tissue>
    </source>
</reference>